<reference evidence="1" key="1">
    <citation type="journal article" date="2015" name="Nature">
        <title>Complex archaea that bridge the gap between prokaryotes and eukaryotes.</title>
        <authorList>
            <person name="Spang A."/>
            <person name="Saw J.H."/>
            <person name="Jorgensen S.L."/>
            <person name="Zaremba-Niedzwiedzka K."/>
            <person name="Martijn J."/>
            <person name="Lind A.E."/>
            <person name="van Eijk R."/>
            <person name="Schleper C."/>
            <person name="Guy L."/>
            <person name="Ettema T.J."/>
        </authorList>
    </citation>
    <scope>NUCLEOTIDE SEQUENCE</scope>
</reference>
<gene>
    <name evidence="1" type="ORF">LCGC14_1554670</name>
</gene>
<name>A0A0F9JAA6_9ZZZZ</name>
<protein>
    <submittedName>
        <fullName evidence="1">Uncharacterized protein</fullName>
    </submittedName>
</protein>
<dbReference type="EMBL" id="LAZR01011932">
    <property type="protein sequence ID" value="KKM52778.1"/>
    <property type="molecule type" value="Genomic_DNA"/>
</dbReference>
<organism evidence="1">
    <name type="scientific">marine sediment metagenome</name>
    <dbReference type="NCBI Taxonomy" id="412755"/>
    <lineage>
        <taxon>unclassified sequences</taxon>
        <taxon>metagenomes</taxon>
        <taxon>ecological metagenomes</taxon>
    </lineage>
</organism>
<accession>A0A0F9JAA6</accession>
<dbReference type="AlphaFoldDB" id="A0A0F9JAA6"/>
<sequence>MDKHCKDCNTILNSYNKTHYCALHNSIRAFTQANTKSFDQHNYSSERWVRERDLAKT</sequence>
<comment type="caution">
    <text evidence="1">The sequence shown here is derived from an EMBL/GenBank/DDBJ whole genome shotgun (WGS) entry which is preliminary data.</text>
</comment>
<evidence type="ECO:0000313" key="1">
    <source>
        <dbReference type="EMBL" id="KKM52778.1"/>
    </source>
</evidence>
<proteinExistence type="predicted"/>